<dbReference type="GO" id="GO:0016020">
    <property type="term" value="C:membrane"/>
    <property type="evidence" value="ECO:0007669"/>
    <property type="project" value="UniProtKB-SubCell"/>
</dbReference>
<dbReference type="OrthoDB" id="9803416at2"/>
<comment type="caution">
    <text evidence="8">The sequence shown here is derived from an EMBL/GenBank/DDBJ whole genome shotgun (WGS) entry which is preliminary data.</text>
</comment>
<organism evidence="8 9">
    <name type="scientific">Lacticaseibacillus saniviri JCM 17471 = DSM 24301</name>
    <dbReference type="NCBI Taxonomy" id="1293598"/>
    <lineage>
        <taxon>Bacteria</taxon>
        <taxon>Bacillati</taxon>
        <taxon>Bacillota</taxon>
        <taxon>Bacilli</taxon>
        <taxon>Lactobacillales</taxon>
        <taxon>Lactobacillaceae</taxon>
        <taxon>Lacticaseibacillus</taxon>
    </lineage>
</organism>
<dbReference type="Pfam" id="PF01544">
    <property type="entry name" value="CorA"/>
    <property type="match status" value="1"/>
</dbReference>
<evidence type="ECO:0000313" key="9">
    <source>
        <dbReference type="Proteomes" id="UP000050969"/>
    </source>
</evidence>
<dbReference type="PATRIC" id="fig|1293598.4.peg.2327"/>
<keyword evidence="5 7" id="KW-0472">Membrane</keyword>
<dbReference type="InterPro" id="IPR045863">
    <property type="entry name" value="CorA_TM1_TM2"/>
</dbReference>
<name>A0A0R2MP88_9LACO</name>
<feature type="coiled-coil region" evidence="6">
    <location>
        <begin position="139"/>
        <end position="166"/>
    </location>
</feature>
<evidence type="ECO:0000256" key="4">
    <source>
        <dbReference type="ARBA" id="ARBA00022989"/>
    </source>
</evidence>
<accession>A0A0R2MP88</accession>
<dbReference type="InterPro" id="IPR047199">
    <property type="entry name" value="CorA-like"/>
</dbReference>
<dbReference type="Proteomes" id="UP000050969">
    <property type="component" value="Unassembled WGS sequence"/>
</dbReference>
<dbReference type="SUPFAM" id="SSF143865">
    <property type="entry name" value="CorA soluble domain-like"/>
    <property type="match status" value="1"/>
</dbReference>
<dbReference type="Gene3D" id="1.20.58.340">
    <property type="entry name" value="Magnesium transport protein CorA, transmembrane region"/>
    <property type="match status" value="2"/>
</dbReference>
<keyword evidence="9" id="KW-1185">Reference proteome</keyword>
<dbReference type="Gene3D" id="3.30.460.20">
    <property type="entry name" value="CorA soluble domain-like"/>
    <property type="match status" value="1"/>
</dbReference>
<comment type="similarity">
    <text evidence="2">Belongs to the CorA metal ion transporter (MIT) (TC 1.A.35) family.</text>
</comment>
<dbReference type="AlphaFoldDB" id="A0A0R2MP88"/>
<dbReference type="PANTHER" id="PTHR47891">
    <property type="entry name" value="TRANSPORTER-RELATED"/>
    <property type="match status" value="1"/>
</dbReference>
<sequence length="311" mass="35304">MQTQWYFDQGELKEATDTANCQWLAITAPTDSEMAALETTYHLSKSQLAAALDQRENPRVEIGLHVEDPAMVILRYPVQTHSAMGYRQYQTLPLALFVLDKQIITITQEPLPLEEYLGNHLIQTFAPETFLLKLLWVTLHQFVEDMDRLNNEIDSMEGSLGHAAKNTQLYQIMAMQKSLIFFDDALGHSEQLLSILHDGPKFFNTPESANNLHDVTVEVEQAQSMVRTGSKVLEQYNTAVSSVISNNLNLIMKVLTSITIILTIPTIVGGIYGMNVRLPFAHAYNAFWWLMLITAVACALVAWWLKRHDYF</sequence>
<feature type="transmembrane region" description="Helical" evidence="7">
    <location>
        <begin position="286"/>
        <end position="305"/>
    </location>
</feature>
<keyword evidence="3 7" id="KW-0812">Transmembrane</keyword>
<dbReference type="CDD" id="cd12827">
    <property type="entry name" value="EcCorA_ZntB-like_u2"/>
    <property type="match status" value="1"/>
</dbReference>
<evidence type="ECO:0000256" key="7">
    <source>
        <dbReference type="SAM" id="Phobius"/>
    </source>
</evidence>
<dbReference type="PANTHER" id="PTHR47891:SF1">
    <property type="entry name" value="CORA-MAGNESIUM AND COBALT TRANSPORTER"/>
    <property type="match status" value="1"/>
</dbReference>
<feature type="transmembrane region" description="Helical" evidence="7">
    <location>
        <begin position="254"/>
        <end position="274"/>
    </location>
</feature>
<dbReference type="InterPro" id="IPR002523">
    <property type="entry name" value="MgTranspt_CorA/ZnTranspt_ZntB"/>
</dbReference>
<dbReference type="RefSeq" id="WP_054776687.1">
    <property type="nucleotide sequence ID" value="NZ_BBBX01000002.1"/>
</dbReference>
<evidence type="ECO:0000256" key="6">
    <source>
        <dbReference type="SAM" id="Coils"/>
    </source>
</evidence>
<keyword evidence="6" id="KW-0175">Coiled coil</keyword>
<evidence type="ECO:0000256" key="3">
    <source>
        <dbReference type="ARBA" id="ARBA00022692"/>
    </source>
</evidence>
<reference evidence="8 9" key="1">
    <citation type="journal article" date="2015" name="Genome Announc.">
        <title>Expanding the biotechnology potential of lactobacilli through comparative genomics of 213 strains and associated genera.</title>
        <authorList>
            <person name="Sun Z."/>
            <person name="Harris H.M."/>
            <person name="McCann A."/>
            <person name="Guo C."/>
            <person name="Argimon S."/>
            <person name="Zhang W."/>
            <person name="Yang X."/>
            <person name="Jeffery I.B."/>
            <person name="Cooney J.C."/>
            <person name="Kagawa T.F."/>
            <person name="Liu W."/>
            <person name="Song Y."/>
            <person name="Salvetti E."/>
            <person name="Wrobel A."/>
            <person name="Rasinkangas P."/>
            <person name="Parkhill J."/>
            <person name="Rea M.C."/>
            <person name="O'Sullivan O."/>
            <person name="Ritari J."/>
            <person name="Douillard F.P."/>
            <person name="Paul Ross R."/>
            <person name="Yang R."/>
            <person name="Briner A.E."/>
            <person name="Felis G.E."/>
            <person name="de Vos W.M."/>
            <person name="Barrangou R."/>
            <person name="Klaenhammer T.R."/>
            <person name="Caufield P.W."/>
            <person name="Cui Y."/>
            <person name="Zhang H."/>
            <person name="O'Toole P.W."/>
        </authorList>
    </citation>
    <scope>NUCLEOTIDE SEQUENCE [LARGE SCALE GENOMIC DNA]</scope>
    <source>
        <strain evidence="8 9">DSM 24301</strain>
    </source>
</reference>
<evidence type="ECO:0000256" key="1">
    <source>
        <dbReference type="ARBA" id="ARBA00004141"/>
    </source>
</evidence>
<keyword evidence="4 7" id="KW-1133">Transmembrane helix</keyword>
<evidence type="ECO:0000256" key="5">
    <source>
        <dbReference type="ARBA" id="ARBA00023136"/>
    </source>
</evidence>
<evidence type="ECO:0000256" key="2">
    <source>
        <dbReference type="ARBA" id="ARBA00009765"/>
    </source>
</evidence>
<evidence type="ECO:0000313" key="8">
    <source>
        <dbReference type="EMBL" id="KRO15461.1"/>
    </source>
</evidence>
<comment type="subcellular location">
    <subcellularLocation>
        <location evidence="1">Membrane</location>
        <topology evidence="1">Multi-pass membrane protein</topology>
    </subcellularLocation>
</comment>
<gene>
    <name evidence="8" type="ORF">IV56_GL002225</name>
</gene>
<protein>
    <submittedName>
        <fullName evidence="8">Metal ion transporter, MIT family</fullName>
    </submittedName>
</protein>
<dbReference type="EMBL" id="JQCE01000064">
    <property type="protein sequence ID" value="KRO15461.1"/>
    <property type="molecule type" value="Genomic_DNA"/>
</dbReference>
<dbReference type="SUPFAM" id="SSF144083">
    <property type="entry name" value="Magnesium transport protein CorA, transmembrane region"/>
    <property type="match status" value="1"/>
</dbReference>
<dbReference type="InterPro" id="IPR045861">
    <property type="entry name" value="CorA_cytoplasmic_dom"/>
</dbReference>
<proteinExistence type="inferred from homology"/>
<dbReference type="GO" id="GO:0046873">
    <property type="term" value="F:metal ion transmembrane transporter activity"/>
    <property type="evidence" value="ECO:0007669"/>
    <property type="project" value="InterPro"/>
</dbReference>